<name>A0ABT1CCU0_9PROT</name>
<evidence type="ECO:0000256" key="6">
    <source>
        <dbReference type="ARBA" id="ARBA00022840"/>
    </source>
</evidence>
<dbReference type="InterPro" id="IPR004821">
    <property type="entry name" value="Cyt_trans-like"/>
</dbReference>
<evidence type="ECO:0000256" key="1">
    <source>
        <dbReference type="ARBA" id="ARBA00004990"/>
    </source>
</evidence>
<evidence type="ECO:0000256" key="5">
    <source>
        <dbReference type="ARBA" id="ARBA00022741"/>
    </source>
</evidence>
<dbReference type="InterPro" id="IPR014729">
    <property type="entry name" value="Rossmann-like_a/b/a_fold"/>
</dbReference>
<dbReference type="EMBL" id="JAMXQU010000001">
    <property type="protein sequence ID" value="MCO6158682.1"/>
    <property type="molecule type" value="Genomic_DNA"/>
</dbReference>
<comment type="catalytic activity">
    <reaction evidence="7 8">
        <text>(R)-pantoate + beta-alanine + ATP = (R)-pantothenate + AMP + diphosphate + H(+)</text>
        <dbReference type="Rhea" id="RHEA:10912"/>
        <dbReference type="ChEBI" id="CHEBI:15378"/>
        <dbReference type="ChEBI" id="CHEBI:15980"/>
        <dbReference type="ChEBI" id="CHEBI:29032"/>
        <dbReference type="ChEBI" id="CHEBI:30616"/>
        <dbReference type="ChEBI" id="CHEBI:33019"/>
        <dbReference type="ChEBI" id="CHEBI:57966"/>
        <dbReference type="ChEBI" id="CHEBI:456215"/>
        <dbReference type="EC" id="6.3.2.1"/>
    </reaction>
</comment>
<comment type="pathway">
    <text evidence="1 8">Cofactor biosynthesis; (R)-pantothenate biosynthesis; (R)-pantothenate from (R)-pantoate and beta-alanine: step 1/1.</text>
</comment>
<gene>
    <name evidence="8 9" type="primary">panC</name>
    <name evidence="9" type="ORF">NF685_01395</name>
</gene>
<comment type="subcellular location">
    <subcellularLocation>
        <location evidence="8">Cytoplasm</location>
    </subcellularLocation>
</comment>
<keyword evidence="6 8" id="KW-0067">ATP-binding</keyword>
<keyword evidence="4 8" id="KW-0566">Pantothenate biosynthesis</keyword>
<feature type="binding site" evidence="8">
    <location>
        <position position="60"/>
    </location>
    <ligand>
        <name>(R)-pantoate</name>
        <dbReference type="ChEBI" id="CHEBI:15980"/>
    </ligand>
</feature>
<evidence type="ECO:0000256" key="8">
    <source>
        <dbReference type="HAMAP-Rule" id="MF_00158"/>
    </source>
</evidence>
<protein>
    <recommendedName>
        <fullName evidence="8">Pantothenate synthetase</fullName>
        <shortName evidence="8">PS</shortName>
        <ecNumber evidence="8">6.3.2.1</ecNumber>
    </recommendedName>
    <alternativeName>
        <fullName evidence="8">Pantoate--beta-alanine ligase</fullName>
    </alternativeName>
    <alternativeName>
        <fullName evidence="8">Pantoate-activating enzyme</fullName>
    </alternativeName>
</protein>
<keyword evidence="5 8" id="KW-0547">Nucleotide-binding</keyword>
<accession>A0ABT1CCU0</accession>
<dbReference type="EC" id="6.3.2.1" evidence="8"/>
<feature type="active site" description="Proton donor" evidence="8">
    <location>
        <position position="36"/>
    </location>
</feature>
<dbReference type="RefSeq" id="WP_252848284.1">
    <property type="nucleotide sequence ID" value="NZ_BAPW01000034.1"/>
</dbReference>
<dbReference type="InterPro" id="IPR003721">
    <property type="entry name" value="Pantoate_ligase"/>
</dbReference>
<evidence type="ECO:0000256" key="7">
    <source>
        <dbReference type="ARBA" id="ARBA00048258"/>
    </source>
</evidence>
<feature type="binding site" evidence="8">
    <location>
        <begin position="181"/>
        <end position="184"/>
    </location>
    <ligand>
        <name>ATP</name>
        <dbReference type="ChEBI" id="CHEBI:30616"/>
    </ligand>
</feature>
<proteinExistence type="inferred from homology"/>
<comment type="miscellaneous">
    <text evidence="8">The reaction proceeds by a bi uni uni bi ping pong mechanism.</text>
</comment>
<dbReference type="Gene3D" id="3.40.50.620">
    <property type="entry name" value="HUPs"/>
    <property type="match status" value="1"/>
</dbReference>
<dbReference type="GO" id="GO:0016874">
    <property type="term" value="F:ligase activity"/>
    <property type="evidence" value="ECO:0007669"/>
    <property type="project" value="UniProtKB-KW"/>
</dbReference>
<keyword evidence="10" id="KW-1185">Reference proteome</keyword>
<dbReference type="Proteomes" id="UP001523401">
    <property type="component" value="Unassembled WGS sequence"/>
</dbReference>
<sequence>MIVRDARTLGQRVEQWQAEGQTIGLVPTMGALHEGHLSLVQEARTRCDRVIVSIFVNPTQFNNPADLASYPRTEEADIALLQGVDTVFIPTAEAMYPAGFSTLVQVSGLSEGLEGAHRPGHFNGMATVVTKLFGLSRADMAFFGEKDWQQLQIVRRLVQDLNLPLEIVPCPTLREADGLALSSRNRRLSPRARQIAPRLHAIMQDVGASIRHGEAIDTALQNGLRQLEETGFGPVDYLACCNARTLQPVSDEEHRDKGSAKDLRLLAAAALDSVRLIDNIVI</sequence>
<evidence type="ECO:0000256" key="3">
    <source>
        <dbReference type="ARBA" id="ARBA00022598"/>
    </source>
</evidence>
<dbReference type="SUPFAM" id="SSF52374">
    <property type="entry name" value="Nucleotidylyl transferase"/>
    <property type="match status" value="1"/>
</dbReference>
<keyword evidence="8" id="KW-0963">Cytoplasm</keyword>
<comment type="function">
    <text evidence="8">Catalyzes the condensation of pantoate with beta-alanine in an ATP-dependent reaction via a pantoyl-adenylate intermediate.</text>
</comment>
<reference evidence="9 10" key="1">
    <citation type="submission" date="2022-06" db="EMBL/GenBank/DDBJ databases">
        <title>Whole-genome of Asaia lannensis strain LMG 27011T.</title>
        <authorList>
            <person name="Sombolestani A."/>
        </authorList>
    </citation>
    <scope>NUCLEOTIDE SEQUENCE [LARGE SCALE GENOMIC DNA]</scope>
    <source>
        <strain evidence="9 10">NBRC 102526</strain>
    </source>
</reference>
<feature type="binding site" evidence="8">
    <location>
        <begin position="29"/>
        <end position="36"/>
    </location>
    <ligand>
        <name>ATP</name>
        <dbReference type="ChEBI" id="CHEBI:30616"/>
    </ligand>
</feature>
<dbReference type="CDD" id="cd00560">
    <property type="entry name" value="PanC"/>
    <property type="match status" value="1"/>
</dbReference>
<evidence type="ECO:0000313" key="10">
    <source>
        <dbReference type="Proteomes" id="UP001523401"/>
    </source>
</evidence>
<keyword evidence="3 8" id="KW-0436">Ligase</keyword>
<comment type="similarity">
    <text evidence="2 8">Belongs to the pantothenate synthetase family.</text>
</comment>
<feature type="binding site" evidence="8">
    <location>
        <begin position="144"/>
        <end position="147"/>
    </location>
    <ligand>
        <name>ATP</name>
        <dbReference type="ChEBI" id="CHEBI:30616"/>
    </ligand>
</feature>
<dbReference type="InterPro" id="IPR042176">
    <property type="entry name" value="Pantoate_ligase_C"/>
</dbReference>
<evidence type="ECO:0000256" key="4">
    <source>
        <dbReference type="ARBA" id="ARBA00022655"/>
    </source>
</evidence>
<dbReference type="HAMAP" id="MF_00158">
    <property type="entry name" value="PanC"/>
    <property type="match status" value="1"/>
</dbReference>
<feature type="binding site" evidence="8">
    <location>
        <position position="60"/>
    </location>
    <ligand>
        <name>beta-alanine</name>
        <dbReference type="ChEBI" id="CHEBI:57966"/>
    </ligand>
</feature>
<dbReference type="Gene3D" id="3.30.1300.10">
    <property type="entry name" value="Pantoate-beta-alanine ligase, C-terminal domain"/>
    <property type="match status" value="1"/>
</dbReference>
<comment type="caution">
    <text evidence="9">The sequence shown here is derived from an EMBL/GenBank/DDBJ whole genome shotgun (WGS) entry which is preliminary data.</text>
</comment>
<dbReference type="NCBIfam" id="TIGR00125">
    <property type="entry name" value="cyt_tran_rel"/>
    <property type="match status" value="1"/>
</dbReference>
<feature type="binding site" evidence="8">
    <location>
        <position position="173"/>
    </location>
    <ligand>
        <name>ATP</name>
        <dbReference type="ChEBI" id="CHEBI:30616"/>
    </ligand>
</feature>
<dbReference type="Pfam" id="PF02569">
    <property type="entry name" value="Pantoate_ligase"/>
    <property type="match status" value="1"/>
</dbReference>
<comment type="subunit">
    <text evidence="8">Homodimer.</text>
</comment>
<evidence type="ECO:0000256" key="2">
    <source>
        <dbReference type="ARBA" id="ARBA00009256"/>
    </source>
</evidence>
<dbReference type="PANTHER" id="PTHR21299">
    <property type="entry name" value="CYTIDYLATE KINASE/PANTOATE-BETA-ALANINE LIGASE"/>
    <property type="match status" value="1"/>
</dbReference>
<organism evidence="9 10">
    <name type="scientific">Asaia lannensis NBRC 102526</name>
    <dbReference type="NCBI Taxonomy" id="1307926"/>
    <lineage>
        <taxon>Bacteria</taxon>
        <taxon>Pseudomonadati</taxon>
        <taxon>Pseudomonadota</taxon>
        <taxon>Alphaproteobacteria</taxon>
        <taxon>Acetobacterales</taxon>
        <taxon>Acetobacteraceae</taxon>
        <taxon>Asaia</taxon>
    </lineage>
</organism>
<dbReference type="PANTHER" id="PTHR21299:SF1">
    <property type="entry name" value="PANTOATE--BETA-ALANINE LIGASE"/>
    <property type="match status" value="1"/>
</dbReference>
<evidence type="ECO:0000313" key="9">
    <source>
        <dbReference type="EMBL" id="MCO6158682.1"/>
    </source>
</evidence>
<dbReference type="NCBIfam" id="TIGR00018">
    <property type="entry name" value="panC"/>
    <property type="match status" value="1"/>
</dbReference>
<feature type="binding site" evidence="8">
    <location>
        <position position="150"/>
    </location>
    <ligand>
        <name>(R)-pantoate</name>
        <dbReference type="ChEBI" id="CHEBI:15980"/>
    </ligand>
</feature>